<gene>
    <name evidence="1" type="ORF">ID854_20840</name>
</gene>
<feature type="non-terminal residue" evidence="1">
    <location>
        <position position="85"/>
    </location>
</feature>
<name>A0AAW3YX89_9GAMM</name>
<dbReference type="EMBL" id="JACXBF010000538">
    <property type="protein sequence ID" value="MBD2802822.1"/>
    <property type="molecule type" value="Genomic_DNA"/>
</dbReference>
<evidence type="ECO:0000313" key="1">
    <source>
        <dbReference type="EMBL" id="MBD2802822.1"/>
    </source>
</evidence>
<organism evidence="1">
    <name type="scientific">Xenorhabdus szentirmaii</name>
    <dbReference type="NCBI Taxonomy" id="290112"/>
    <lineage>
        <taxon>Bacteria</taxon>
        <taxon>Pseudomonadati</taxon>
        <taxon>Pseudomonadota</taxon>
        <taxon>Gammaproteobacteria</taxon>
        <taxon>Enterobacterales</taxon>
        <taxon>Morganellaceae</taxon>
        <taxon>Xenorhabdus</taxon>
    </lineage>
</organism>
<proteinExistence type="predicted"/>
<dbReference type="Proteomes" id="UP001193920">
    <property type="component" value="Unassembled WGS sequence"/>
</dbReference>
<dbReference type="RefSeq" id="WP_323869775.1">
    <property type="nucleotide sequence ID" value="NZ_JACXBF010000538.1"/>
</dbReference>
<accession>A0AAW3YX89</accession>
<protein>
    <submittedName>
        <fullName evidence="1">Uncharacterized protein</fullName>
    </submittedName>
</protein>
<reference evidence="1" key="2">
    <citation type="journal article" date="2024" name="Toxins">
        <title>Genome Sequence Analysis of Native Xenorhabdus Strains Isolated from Entomopathogenic Nematodes in Argentina.</title>
        <authorList>
            <person name="Palma L."/>
            <person name="Frizzo L."/>
            <person name="Kaiser S."/>
            <person name="Berry C."/>
            <person name="Caballero P."/>
            <person name="Bode H.B."/>
            <person name="Del Valle E.E."/>
        </authorList>
    </citation>
    <scope>NUCLEOTIDE SEQUENCE</scope>
    <source>
        <strain evidence="1">M</strain>
    </source>
</reference>
<sequence>MEIYKEIHKVDEIEAVEKHAVLNLPVLNLLEQGTVRLRQQDVQDLKQWAKESIVQKQEMKQWKERTTQTIQEKDVRIQELESEIE</sequence>
<comment type="caution">
    <text evidence="1">The sequence shown here is derived from an EMBL/GenBank/DDBJ whole genome shotgun (WGS) entry which is preliminary data.</text>
</comment>
<dbReference type="AlphaFoldDB" id="A0AAW3YX89"/>
<reference evidence="1" key="1">
    <citation type="submission" date="2020-09" db="EMBL/GenBank/DDBJ databases">
        <authorList>
            <person name="Palma L."/>
            <person name="Caballero P."/>
            <person name="Berry C."/>
            <person name="Del Valle E."/>
        </authorList>
    </citation>
    <scope>NUCLEOTIDE SEQUENCE</scope>
    <source>
        <strain evidence="1">M</strain>
    </source>
</reference>